<feature type="compositionally biased region" description="Basic and acidic residues" evidence="1">
    <location>
        <begin position="75"/>
        <end position="102"/>
    </location>
</feature>
<dbReference type="EMBL" id="JBDFQZ010000010">
    <property type="protein sequence ID" value="KAK9682532.1"/>
    <property type="molecule type" value="Genomic_DNA"/>
</dbReference>
<evidence type="ECO:0000256" key="1">
    <source>
        <dbReference type="SAM" id="MobiDB-lite"/>
    </source>
</evidence>
<keyword evidence="3" id="KW-1185">Reference proteome</keyword>
<organism evidence="2 3">
    <name type="scientific">Saponaria officinalis</name>
    <name type="common">Common soapwort</name>
    <name type="synonym">Lychnis saponaria</name>
    <dbReference type="NCBI Taxonomy" id="3572"/>
    <lineage>
        <taxon>Eukaryota</taxon>
        <taxon>Viridiplantae</taxon>
        <taxon>Streptophyta</taxon>
        <taxon>Embryophyta</taxon>
        <taxon>Tracheophyta</taxon>
        <taxon>Spermatophyta</taxon>
        <taxon>Magnoliopsida</taxon>
        <taxon>eudicotyledons</taxon>
        <taxon>Gunneridae</taxon>
        <taxon>Pentapetalae</taxon>
        <taxon>Caryophyllales</taxon>
        <taxon>Caryophyllaceae</taxon>
        <taxon>Caryophylleae</taxon>
        <taxon>Saponaria</taxon>
    </lineage>
</organism>
<dbReference type="EMBL" id="JBDFQZ010000010">
    <property type="protein sequence ID" value="KAK9682530.1"/>
    <property type="molecule type" value="Genomic_DNA"/>
</dbReference>
<proteinExistence type="predicted"/>
<evidence type="ECO:0000313" key="3">
    <source>
        <dbReference type="Proteomes" id="UP001443914"/>
    </source>
</evidence>
<dbReference type="AlphaFoldDB" id="A0AAW1HZA6"/>
<reference evidence="2 3" key="1">
    <citation type="submission" date="2024-03" db="EMBL/GenBank/DDBJ databases">
        <title>WGS assembly of Saponaria officinalis var. Norfolk2.</title>
        <authorList>
            <person name="Jenkins J."/>
            <person name="Shu S."/>
            <person name="Grimwood J."/>
            <person name="Barry K."/>
            <person name="Goodstein D."/>
            <person name="Schmutz J."/>
            <person name="Leebens-Mack J."/>
            <person name="Osbourn A."/>
        </authorList>
    </citation>
    <scope>NUCLEOTIDE SEQUENCE [LARGE SCALE GENOMIC DNA]</scope>
    <source>
        <strain evidence="3">cv. Norfolk2</strain>
        <strain evidence="2">JIC</strain>
        <tissue evidence="2">Leaf</tissue>
    </source>
</reference>
<feature type="region of interest" description="Disordered" evidence="1">
    <location>
        <begin position="47"/>
        <end position="118"/>
    </location>
</feature>
<accession>A0AAW1HZA6</accession>
<evidence type="ECO:0000313" key="2">
    <source>
        <dbReference type="EMBL" id="KAK9682531.1"/>
    </source>
</evidence>
<protein>
    <submittedName>
        <fullName evidence="2">Uncharacterized protein</fullName>
    </submittedName>
</protein>
<gene>
    <name evidence="2" type="ORF">RND81_10G080300</name>
</gene>
<dbReference type="Proteomes" id="UP001443914">
    <property type="component" value="Unassembled WGS sequence"/>
</dbReference>
<dbReference type="EMBL" id="JBDFQZ010000010">
    <property type="protein sequence ID" value="KAK9682531.1"/>
    <property type="molecule type" value="Genomic_DNA"/>
</dbReference>
<comment type="caution">
    <text evidence="2">The sequence shown here is derived from an EMBL/GenBank/DDBJ whole genome shotgun (WGS) entry which is preliminary data.</text>
</comment>
<sequence>MQRKKERNKYMKYYVNVKENIHIQGKVAESKYNNKRELKVQKTIVIEEQDNETNANYTKGNEETTKQNSGAMVKQEAHPTEDKAKQKSQKQELDGGEEKENTNTRQIKRKREDTTHKQ</sequence>
<name>A0AAW1HZA6_SAPOF</name>
<dbReference type="EMBL" id="JBDFQZ010000010">
    <property type="protein sequence ID" value="KAK9682533.1"/>
    <property type="molecule type" value="Genomic_DNA"/>
</dbReference>